<dbReference type="AlphaFoldDB" id="A0A545V2D5"/>
<proteinExistence type="predicted"/>
<reference evidence="2 3" key="1">
    <citation type="journal article" date="2019" name="Appl. Microbiol. Biotechnol.">
        <title>Genome sequence of Isaria javanica and comparative genome analysis insights into family S53 peptidase evolution in fungal entomopathogens.</title>
        <authorList>
            <person name="Lin R."/>
            <person name="Zhang X."/>
            <person name="Xin B."/>
            <person name="Zou M."/>
            <person name="Gao Y."/>
            <person name="Qin F."/>
            <person name="Hu Q."/>
            <person name="Xie B."/>
            <person name="Cheng X."/>
        </authorList>
    </citation>
    <scope>NUCLEOTIDE SEQUENCE [LARGE SCALE GENOMIC DNA]</scope>
    <source>
        <strain evidence="2 3">IJ1G</strain>
    </source>
</reference>
<dbReference type="EMBL" id="SPUK01000007">
    <property type="protein sequence ID" value="TQV95876.1"/>
    <property type="molecule type" value="Genomic_DNA"/>
</dbReference>
<comment type="caution">
    <text evidence="2">The sequence shown here is derived from an EMBL/GenBank/DDBJ whole genome shotgun (WGS) entry which is preliminary data.</text>
</comment>
<evidence type="ECO:0000256" key="1">
    <source>
        <dbReference type="SAM" id="MobiDB-lite"/>
    </source>
</evidence>
<organism evidence="2 3">
    <name type="scientific">Cordyceps javanica</name>
    <dbReference type="NCBI Taxonomy" id="43265"/>
    <lineage>
        <taxon>Eukaryota</taxon>
        <taxon>Fungi</taxon>
        <taxon>Dikarya</taxon>
        <taxon>Ascomycota</taxon>
        <taxon>Pezizomycotina</taxon>
        <taxon>Sordariomycetes</taxon>
        <taxon>Hypocreomycetidae</taxon>
        <taxon>Hypocreales</taxon>
        <taxon>Cordycipitaceae</taxon>
        <taxon>Cordyceps</taxon>
    </lineage>
</organism>
<accession>A0A545V2D5</accession>
<dbReference type="Proteomes" id="UP000315783">
    <property type="component" value="Unassembled WGS sequence"/>
</dbReference>
<gene>
    <name evidence="2" type="ORF">IF1G_05705</name>
</gene>
<sequence>MQGSVLPNQEKDEKTKKRKVNRTSKLLVITSTSCSQNVHVGRHSSVVSHDAQTSPISQEVDCSGSGSCLGAEGPDARAGGAECVSYFPKGTILRGGQSHPRMHADRDFKDTRTGSVHFKTWLRLYPTRPARPPASSALFVPRRRVYAPSIFLYIQPPSHSILICRRSPERRVVLHRRSQLAQIQDVSSYAFSPLTQCSKPRLPSSSFVTVRSAVPGIVSTQYSILHHPPRNLQEQPLMLVGITALLFLLRDSRTCGCRAHFYCAPAPPIELLTLLHIILKSCDYSIKYAVFLCQTPPGCAAPEPYMAWDGRIKCNLVQSMTAI</sequence>
<name>A0A545V2D5_9HYPO</name>
<feature type="region of interest" description="Disordered" evidence="1">
    <location>
        <begin position="1"/>
        <end position="22"/>
    </location>
</feature>
<protein>
    <submittedName>
        <fullName evidence="2">Uncharacterized protein</fullName>
    </submittedName>
</protein>
<evidence type="ECO:0000313" key="2">
    <source>
        <dbReference type="EMBL" id="TQV95876.1"/>
    </source>
</evidence>
<keyword evidence="3" id="KW-1185">Reference proteome</keyword>
<evidence type="ECO:0000313" key="3">
    <source>
        <dbReference type="Proteomes" id="UP000315783"/>
    </source>
</evidence>